<evidence type="ECO:0000259" key="1">
    <source>
        <dbReference type="Pfam" id="PF13456"/>
    </source>
</evidence>
<accession>A0A835IKE5</accession>
<gene>
    <name evidence="2" type="ORF">IFM89_035207</name>
</gene>
<dbReference type="InterPro" id="IPR044730">
    <property type="entry name" value="RNase_H-like_dom_plant"/>
</dbReference>
<dbReference type="InterPro" id="IPR036397">
    <property type="entry name" value="RNaseH_sf"/>
</dbReference>
<protein>
    <recommendedName>
        <fullName evidence="1">RNase H type-1 domain-containing protein</fullName>
    </recommendedName>
</protein>
<proteinExistence type="predicted"/>
<dbReference type="PANTHER" id="PTHR47723">
    <property type="entry name" value="OS05G0353850 PROTEIN"/>
    <property type="match status" value="1"/>
</dbReference>
<dbReference type="Pfam" id="PF13456">
    <property type="entry name" value="RVT_3"/>
    <property type="match status" value="1"/>
</dbReference>
<sequence length="158" mass="17444">MFYEGAARSLTLCKVFVIKQILITAALFKSFSNPQDRDVLRNLGVDAIMRKALRIQSCFWNLPCVGTIKVNTDGVTKGNLGLAAVGSVGRNSNGAFDFVYSRNLGVTTSYVAECVAILEGIEVAVNKGHYSVWVESYSKAVVVDFNTDKIPWQLKEKW</sequence>
<dbReference type="Proteomes" id="UP000631114">
    <property type="component" value="Unassembled WGS sequence"/>
</dbReference>
<organism evidence="2 3">
    <name type="scientific">Coptis chinensis</name>
    <dbReference type="NCBI Taxonomy" id="261450"/>
    <lineage>
        <taxon>Eukaryota</taxon>
        <taxon>Viridiplantae</taxon>
        <taxon>Streptophyta</taxon>
        <taxon>Embryophyta</taxon>
        <taxon>Tracheophyta</taxon>
        <taxon>Spermatophyta</taxon>
        <taxon>Magnoliopsida</taxon>
        <taxon>Ranunculales</taxon>
        <taxon>Ranunculaceae</taxon>
        <taxon>Coptidoideae</taxon>
        <taxon>Coptis</taxon>
    </lineage>
</organism>
<dbReference type="AlphaFoldDB" id="A0A835IKE5"/>
<dbReference type="EMBL" id="JADFTS010000003">
    <property type="protein sequence ID" value="KAF9617263.1"/>
    <property type="molecule type" value="Genomic_DNA"/>
</dbReference>
<dbReference type="GO" id="GO:0003676">
    <property type="term" value="F:nucleic acid binding"/>
    <property type="evidence" value="ECO:0007669"/>
    <property type="project" value="InterPro"/>
</dbReference>
<dbReference type="GO" id="GO:0004523">
    <property type="term" value="F:RNA-DNA hybrid ribonuclease activity"/>
    <property type="evidence" value="ECO:0007669"/>
    <property type="project" value="InterPro"/>
</dbReference>
<reference evidence="2 3" key="1">
    <citation type="submission" date="2020-10" db="EMBL/GenBank/DDBJ databases">
        <title>The Coptis chinensis genome and diversification of protoberbering-type alkaloids.</title>
        <authorList>
            <person name="Wang B."/>
            <person name="Shu S."/>
            <person name="Song C."/>
            <person name="Liu Y."/>
        </authorList>
    </citation>
    <scope>NUCLEOTIDE SEQUENCE [LARGE SCALE GENOMIC DNA]</scope>
    <source>
        <strain evidence="2">HL-2020</strain>
        <tissue evidence="2">Leaf</tissue>
    </source>
</reference>
<feature type="domain" description="RNase H type-1" evidence="1">
    <location>
        <begin position="71"/>
        <end position="143"/>
    </location>
</feature>
<evidence type="ECO:0000313" key="3">
    <source>
        <dbReference type="Proteomes" id="UP000631114"/>
    </source>
</evidence>
<evidence type="ECO:0000313" key="2">
    <source>
        <dbReference type="EMBL" id="KAF9617263.1"/>
    </source>
</evidence>
<name>A0A835IKE5_9MAGN</name>
<comment type="caution">
    <text evidence="2">The sequence shown here is derived from an EMBL/GenBank/DDBJ whole genome shotgun (WGS) entry which is preliminary data.</text>
</comment>
<dbReference type="Gene3D" id="3.30.420.10">
    <property type="entry name" value="Ribonuclease H-like superfamily/Ribonuclease H"/>
    <property type="match status" value="1"/>
</dbReference>
<dbReference type="InterPro" id="IPR053151">
    <property type="entry name" value="RNase_H-like"/>
</dbReference>
<dbReference type="CDD" id="cd06222">
    <property type="entry name" value="RNase_H_like"/>
    <property type="match status" value="1"/>
</dbReference>
<keyword evidence="3" id="KW-1185">Reference proteome</keyword>
<dbReference type="PANTHER" id="PTHR47723:SF23">
    <property type="entry name" value="REVERSE TRANSCRIPTASE-LIKE PROTEIN"/>
    <property type="match status" value="1"/>
</dbReference>
<dbReference type="SUPFAM" id="SSF53098">
    <property type="entry name" value="Ribonuclease H-like"/>
    <property type="match status" value="1"/>
</dbReference>
<dbReference type="OrthoDB" id="588006at2759"/>
<dbReference type="InterPro" id="IPR002156">
    <property type="entry name" value="RNaseH_domain"/>
</dbReference>
<dbReference type="InterPro" id="IPR012337">
    <property type="entry name" value="RNaseH-like_sf"/>
</dbReference>